<dbReference type="AlphaFoldDB" id="A0A166ZGP0"/>
<comment type="caution">
    <text evidence="2">The sequence shown here is derived from an EMBL/GenBank/DDBJ whole genome shotgun (WGS) entry which is preliminary data.</text>
</comment>
<evidence type="ECO:0000313" key="2">
    <source>
        <dbReference type="EMBL" id="KZL78887.1"/>
    </source>
</evidence>
<sequence>MASHLIFRHPQGPSDPRRLPVVSHQVPGSDLDMASNDDMLLSAFDLTILPIFGKNMEHSHAEAPDGRQHQYQSGTYYGQWAPGRQPSGSVEPRLGDQHSLTLATCDMVDSNGHLTYP</sequence>
<accession>A0A166ZGP0</accession>
<protein>
    <submittedName>
        <fullName evidence="2">Uncharacterized protein</fullName>
    </submittedName>
</protein>
<dbReference type="Proteomes" id="UP000076584">
    <property type="component" value="Unassembled WGS sequence"/>
</dbReference>
<feature type="region of interest" description="Disordered" evidence="1">
    <location>
        <begin position="59"/>
        <end position="94"/>
    </location>
</feature>
<feature type="compositionally biased region" description="Basic and acidic residues" evidence="1">
    <location>
        <begin position="59"/>
        <end position="68"/>
    </location>
</feature>
<evidence type="ECO:0000313" key="3">
    <source>
        <dbReference type="Proteomes" id="UP000076584"/>
    </source>
</evidence>
<gene>
    <name evidence="2" type="ORF">CI238_07045</name>
</gene>
<keyword evidence="3" id="KW-1185">Reference proteome</keyword>
<evidence type="ECO:0000256" key="1">
    <source>
        <dbReference type="SAM" id="MobiDB-lite"/>
    </source>
</evidence>
<name>A0A166ZGP0_COLIC</name>
<proteinExistence type="predicted"/>
<reference evidence="2 3" key="1">
    <citation type="submission" date="2015-06" db="EMBL/GenBank/DDBJ databases">
        <title>Survival trade-offs in plant roots during colonization by closely related pathogenic and mutualistic fungi.</title>
        <authorList>
            <person name="Hacquard S."/>
            <person name="Kracher B."/>
            <person name="Hiruma K."/>
            <person name="Weinman A."/>
            <person name="Muench P."/>
            <person name="Garrido Oter R."/>
            <person name="Ver Loren van Themaat E."/>
            <person name="Dallerey J.-F."/>
            <person name="Damm U."/>
            <person name="Henrissat B."/>
            <person name="Lespinet O."/>
            <person name="Thon M."/>
            <person name="Kemen E."/>
            <person name="McHardy A.C."/>
            <person name="Schulze-Lefert P."/>
            <person name="O'Connell R.J."/>
        </authorList>
    </citation>
    <scope>NUCLEOTIDE SEQUENCE [LARGE SCALE GENOMIC DNA]</scope>
    <source>
        <strain evidence="2 3">MAFF 238704</strain>
    </source>
</reference>
<organism evidence="2 3">
    <name type="scientific">Colletotrichum incanum</name>
    <name type="common">Soybean anthracnose fungus</name>
    <dbReference type="NCBI Taxonomy" id="1573173"/>
    <lineage>
        <taxon>Eukaryota</taxon>
        <taxon>Fungi</taxon>
        <taxon>Dikarya</taxon>
        <taxon>Ascomycota</taxon>
        <taxon>Pezizomycotina</taxon>
        <taxon>Sordariomycetes</taxon>
        <taxon>Hypocreomycetidae</taxon>
        <taxon>Glomerellales</taxon>
        <taxon>Glomerellaceae</taxon>
        <taxon>Colletotrichum</taxon>
        <taxon>Colletotrichum spaethianum species complex</taxon>
    </lineage>
</organism>
<dbReference type="EMBL" id="LFIW01002194">
    <property type="protein sequence ID" value="KZL78887.1"/>
    <property type="molecule type" value="Genomic_DNA"/>
</dbReference>